<dbReference type="InterPro" id="IPR051918">
    <property type="entry name" value="STPP_CPPED1"/>
</dbReference>
<name>A0ABW0EAC0_9BACT</name>
<evidence type="ECO:0000313" key="4">
    <source>
        <dbReference type="Proteomes" id="UP001596161"/>
    </source>
</evidence>
<dbReference type="Pfam" id="PF00149">
    <property type="entry name" value="Metallophos"/>
    <property type="match status" value="1"/>
</dbReference>
<comment type="caution">
    <text evidence="3">The sequence shown here is derived from an EMBL/GenBank/DDBJ whole genome shotgun (WGS) entry which is preliminary data.</text>
</comment>
<evidence type="ECO:0000259" key="2">
    <source>
        <dbReference type="Pfam" id="PF00149"/>
    </source>
</evidence>
<reference evidence="4" key="1">
    <citation type="journal article" date="2019" name="Int. J. Syst. Evol. Microbiol.">
        <title>The Global Catalogue of Microorganisms (GCM) 10K type strain sequencing project: providing services to taxonomists for standard genome sequencing and annotation.</title>
        <authorList>
            <consortium name="The Broad Institute Genomics Platform"/>
            <consortium name="The Broad Institute Genome Sequencing Center for Infectious Disease"/>
            <person name="Wu L."/>
            <person name="Ma J."/>
        </authorList>
    </citation>
    <scope>NUCLEOTIDE SEQUENCE [LARGE SCALE GENOMIC DNA]</scope>
    <source>
        <strain evidence="4">KACC 12602</strain>
    </source>
</reference>
<dbReference type="PROSITE" id="PS51257">
    <property type="entry name" value="PROKAR_LIPOPROTEIN"/>
    <property type="match status" value="1"/>
</dbReference>
<keyword evidence="4" id="KW-1185">Reference proteome</keyword>
<dbReference type="SUPFAM" id="SSF56300">
    <property type="entry name" value="Metallo-dependent phosphatases"/>
    <property type="match status" value="1"/>
</dbReference>
<dbReference type="PANTHER" id="PTHR43143">
    <property type="entry name" value="METALLOPHOSPHOESTERASE, CALCINEURIN SUPERFAMILY"/>
    <property type="match status" value="1"/>
</dbReference>
<evidence type="ECO:0000256" key="1">
    <source>
        <dbReference type="SAM" id="SignalP"/>
    </source>
</evidence>
<proteinExistence type="predicted"/>
<keyword evidence="3" id="KW-0378">Hydrolase</keyword>
<dbReference type="RefSeq" id="WP_378016189.1">
    <property type="nucleotide sequence ID" value="NZ_JBHSKT010000002.1"/>
</dbReference>
<gene>
    <name evidence="3" type="ORF">ACFPIB_04245</name>
</gene>
<dbReference type="InterPro" id="IPR004843">
    <property type="entry name" value="Calcineurin-like_PHP"/>
</dbReference>
<dbReference type="EMBL" id="JBHSKT010000002">
    <property type="protein sequence ID" value="MFC5269809.1"/>
    <property type="molecule type" value="Genomic_DNA"/>
</dbReference>
<dbReference type="Gene3D" id="3.60.21.10">
    <property type="match status" value="1"/>
</dbReference>
<dbReference type="EC" id="3.1.-.-" evidence="3"/>
<feature type="signal peptide" evidence="1">
    <location>
        <begin position="1"/>
        <end position="25"/>
    </location>
</feature>
<sequence>MYFSCFRRLAVMVCLPLLIGFSACNKFEYSPNEVRLDEEEKDLTRKNLDKIQALGLDKKSTFRFAVISDTQRFYDELEDAVKALNQRNDLDFVIINGDISDFGEIKEYRWVNDRMQKLKTPYLTVIGNHDCQGNGKKIYQAMYGVYNYTMNIGRNRFVFINTNSLEFDEPVPDLNFFRSALQDTANFDQAFVLAHIAPDDPDFDRNLEKEFTRISGEHKVKVSIHGHRHLYEAPAKNYGDGVDYLIVGSVQKRGYEEVTVTGSQVDLKRILF</sequence>
<feature type="chain" id="PRO_5047225382" evidence="1">
    <location>
        <begin position="26"/>
        <end position="272"/>
    </location>
</feature>
<accession>A0ABW0EAC0</accession>
<dbReference type="GO" id="GO:0016787">
    <property type="term" value="F:hydrolase activity"/>
    <property type="evidence" value="ECO:0007669"/>
    <property type="project" value="UniProtKB-KW"/>
</dbReference>
<evidence type="ECO:0000313" key="3">
    <source>
        <dbReference type="EMBL" id="MFC5269809.1"/>
    </source>
</evidence>
<dbReference type="InterPro" id="IPR029052">
    <property type="entry name" value="Metallo-depent_PP-like"/>
</dbReference>
<feature type="domain" description="Calcineurin-like phosphoesterase" evidence="2">
    <location>
        <begin position="62"/>
        <end position="230"/>
    </location>
</feature>
<dbReference type="PANTHER" id="PTHR43143:SF1">
    <property type="entry name" value="SERINE_THREONINE-PROTEIN PHOSPHATASE CPPED1"/>
    <property type="match status" value="1"/>
</dbReference>
<protein>
    <submittedName>
        <fullName evidence="3">Metallophosphoesterase family protein</fullName>
        <ecNumber evidence="3">3.1.-.-</ecNumber>
    </submittedName>
</protein>
<organism evidence="3 4">
    <name type="scientific">Adhaeribacter terreus</name>
    <dbReference type="NCBI Taxonomy" id="529703"/>
    <lineage>
        <taxon>Bacteria</taxon>
        <taxon>Pseudomonadati</taxon>
        <taxon>Bacteroidota</taxon>
        <taxon>Cytophagia</taxon>
        <taxon>Cytophagales</taxon>
        <taxon>Hymenobacteraceae</taxon>
        <taxon>Adhaeribacter</taxon>
    </lineage>
</organism>
<dbReference type="Proteomes" id="UP001596161">
    <property type="component" value="Unassembled WGS sequence"/>
</dbReference>
<keyword evidence="1" id="KW-0732">Signal</keyword>